<keyword evidence="3" id="KW-1185">Reference proteome</keyword>
<accession>A0A4Y2E0G9</accession>
<name>A0A4Y2E0G9_ARAVE</name>
<reference evidence="2 3" key="1">
    <citation type="journal article" date="2019" name="Sci. Rep.">
        <title>Orb-weaving spider Araneus ventricosus genome elucidates the spidroin gene catalogue.</title>
        <authorList>
            <person name="Kono N."/>
            <person name="Nakamura H."/>
            <person name="Ohtoshi R."/>
            <person name="Moran D.A.P."/>
            <person name="Shinohara A."/>
            <person name="Yoshida Y."/>
            <person name="Fujiwara M."/>
            <person name="Mori M."/>
            <person name="Tomita M."/>
            <person name="Arakawa K."/>
        </authorList>
    </citation>
    <scope>NUCLEOTIDE SEQUENCE [LARGE SCALE GENOMIC DNA]</scope>
</reference>
<evidence type="ECO:0000313" key="3">
    <source>
        <dbReference type="Proteomes" id="UP000499080"/>
    </source>
</evidence>
<feature type="region of interest" description="Disordered" evidence="1">
    <location>
        <begin position="1"/>
        <end position="20"/>
    </location>
</feature>
<protein>
    <submittedName>
        <fullName evidence="2">Uncharacterized protein</fullName>
    </submittedName>
</protein>
<dbReference type="EMBL" id="BGPR01000467">
    <property type="protein sequence ID" value="GBM21806.1"/>
    <property type="molecule type" value="Genomic_DNA"/>
</dbReference>
<feature type="compositionally biased region" description="Low complexity" evidence="1">
    <location>
        <begin position="1"/>
        <end position="17"/>
    </location>
</feature>
<evidence type="ECO:0000313" key="2">
    <source>
        <dbReference type="EMBL" id="GBM21806.1"/>
    </source>
</evidence>
<organism evidence="2 3">
    <name type="scientific">Araneus ventricosus</name>
    <name type="common">Orbweaver spider</name>
    <name type="synonym">Epeira ventricosa</name>
    <dbReference type="NCBI Taxonomy" id="182803"/>
    <lineage>
        <taxon>Eukaryota</taxon>
        <taxon>Metazoa</taxon>
        <taxon>Ecdysozoa</taxon>
        <taxon>Arthropoda</taxon>
        <taxon>Chelicerata</taxon>
        <taxon>Arachnida</taxon>
        <taxon>Araneae</taxon>
        <taxon>Araneomorphae</taxon>
        <taxon>Entelegynae</taxon>
        <taxon>Araneoidea</taxon>
        <taxon>Araneidae</taxon>
        <taxon>Araneus</taxon>
    </lineage>
</organism>
<dbReference type="AlphaFoldDB" id="A0A4Y2E0G9"/>
<proteinExistence type="predicted"/>
<gene>
    <name evidence="2" type="ORF">AVEN_29242_1</name>
</gene>
<evidence type="ECO:0000256" key="1">
    <source>
        <dbReference type="SAM" id="MobiDB-lite"/>
    </source>
</evidence>
<dbReference type="Proteomes" id="UP000499080">
    <property type="component" value="Unassembled WGS sequence"/>
</dbReference>
<comment type="caution">
    <text evidence="2">The sequence shown here is derived from an EMBL/GenBank/DDBJ whole genome shotgun (WGS) entry which is preliminary data.</text>
</comment>
<sequence length="104" mass="11351">MRTQNEGGCESSPSSEGIVKGFAETPEDSVCDNCMCSPSHEDKNELPYCASNYLKLPSPPVSYMLRFGIVGLFQPGRSRSLMAESKGLKIETLLHPKFAAYTDA</sequence>